<protein>
    <submittedName>
        <fullName evidence="1">Uncharacterized protein</fullName>
    </submittedName>
</protein>
<keyword evidence="2" id="KW-1185">Reference proteome</keyword>
<dbReference type="Gramene" id="Kaladp0024s0075.1.v1.1">
    <property type="protein sequence ID" value="Kaladp0024s0075.1.v1.1"/>
    <property type="gene ID" value="Kaladp0024s0075.v1.1"/>
</dbReference>
<accession>A0A7N0T5J3</accession>
<dbReference type="AlphaFoldDB" id="A0A7N0T5J3"/>
<sequence length="84" mass="9707">MVSFIFLRSISRTRRLFSNIKPSAASHVSTLDALTKNIEDQLEVVRVASRNIRPQMNKKCLNELDTFIVAFQVCFVELVIYNIF</sequence>
<dbReference type="EnsemblPlants" id="Kaladp0024s0075.1.v1.1">
    <property type="protein sequence ID" value="Kaladp0024s0075.1.v1.1"/>
    <property type="gene ID" value="Kaladp0024s0075.v1.1"/>
</dbReference>
<dbReference type="Proteomes" id="UP000594263">
    <property type="component" value="Unplaced"/>
</dbReference>
<proteinExistence type="predicted"/>
<evidence type="ECO:0000313" key="1">
    <source>
        <dbReference type="EnsemblPlants" id="Kaladp0024s0075.1.v1.1"/>
    </source>
</evidence>
<name>A0A7N0T5J3_KALFE</name>
<reference evidence="1" key="1">
    <citation type="submission" date="2021-01" db="UniProtKB">
        <authorList>
            <consortium name="EnsemblPlants"/>
        </authorList>
    </citation>
    <scope>IDENTIFICATION</scope>
</reference>
<organism evidence="1 2">
    <name type="scientific">Kalanchoe fedtschenkoi</name>
    <name type="common">Lavender scallops</name>
    <name type="synonym">South American air plant</name>
    <dbReference type="NCBI Taxonomy" id="63787"/>
    <lineage>
        <taxon>Eukaryota</taxon>
        <taxon>Viridiplantae</taxon>
        <taxon>Streptophyta</taxon>
        <taxon>Embryophyta</taxon>
        <taxon>Tracheophyta</taxon>
        <taxon>Spermatophyta</taxon>
        <taxon>Magnoliopsida</taxon>
        <taxon>eudicotyledons</taxon>
        <taxon>Gunneridae</taxon>
        <taxon>Pentapetalae</taxon>
        <taxon>Saxifragales</taxon>
        <taxon>Crassulaceae</taxon>
        <taxon>Kalanchoe</taxon>
    </lineage>
</organism>
<evidence type="ECO:0000313" key="2">
    <source>
        <dbReference type="Proteomes" id="UP000594263"/>
    </source>
</evidence>